<reference evidence="2 3" key="1">
    <citation type="submission" date="2019-04" db="EMBL/GenBank/DDBJ databases">
        <title>Draft genome sequence of Pseudomonas sp. M7D1 isolated from rhizosphere of plant the flowery desert.</title>
        <authorList>
            <person name="Poblete-Morales M."/>
            <person name="Plaza N."/>
            <person name="Corsini G."/>
            <person name="Silva E."/>
        </authorList>
    </citation>
    <scope>NUCLEOTIDE SEQUENCE [LARGE SCALE GENOMIC DNA]</scope>
    <source>
        <strain evidence="2 3">M7D1</strain>
    </source>
</reference>
<dbReference type="Proteomes" id="UP000310574">
    <property type="component" value="Unassembled WGS sequence"/>
</dbReference>
<feature type="chain" id="PRO_5042913232" description="Porin" evidence="1">
    <location>
        <begin position="26"/>
        <end position="565"/>
    </location>
</feature>
<evidence type="ECO:0000313" key="2">
    <source>
        <dbReference type="EMBL" id="THF29273.1"/>
    </source>
</evidence>
<comment type="caution">
    <text evidence="2">The sequence shown here is derived from an EMBL/GenBank/DDBJ whole genome shotgun (WGS) entry which is preliminary data.</text>
</comment>
<evidence type="ECO:0000256" key="1">
    <source>
        <dbReference type="SAM" id="SignalP"/>
    </source>
</evidence>
<sequence length="565" mass="61771">MISNVNRLSLAVGMVIATLVGQAVAAPAPSENATINLIRLLVEQGILKQDKADALIAQAQNEAAQAKQAAASTAVAVGPVAAPGDVRVQYVPAAVRDQIRDQVKAEVMATAKQENWAAPNTFPDWASRISFDGDIRLRDESRYYSGNNSNEIVDFAKLNNNGPYDVNPNSSTSLPPLLNTREDRENLFRLRARLGMKAVISEEWSAGIRIGTGSDNNPVSTTQNLGGGFAKKDIWLDQGYLTWKPMDELTLTGGRFANPFMSTDMLYSNDLNFDGVAAIFDHKLNRDWGVFGTVGAFPVDYTNDTSSSNGFDKEESDNKWLYGAQLGAKWAINSNNRLKGALAYYRFDDIQGQRSSPCEPWAGAPGCDSDGTRAAFMQKGNSVFLLRDITPNPLNPSATPQPQFVGLASEFNLLDLNVVWDADLPQDFKLRSQGNYIHNLSYDEGDMRKRSAGQIVNNLDSNGEIESGANAWMVQFTLGNALDLKRKGDWNLFAGYKYIQPDALPDGFNDSSFHLGGTNAKGYFMGGNYGLAKNVSATGRWMSTEAVYGAPFDIDVLQLEINTRF</sequence>
<feature type="signal peptide" evidence="1">
    <location>
        <begin position="1"/>
        <end position="25"/>
    </location>
</feature>
<evidence type="ECO:0000313" key="3">
    <source>
        <dbReference type="Proteomes" id="UP000310574"/>
    </source>
</evidence>
<accession>A0AAQ2HZR1</accession>
<gene>
    <name evidence="2" type="ORF">E5170_18910</name>
</gene>
<dbReference type="Pfam" id="PF16930">
    <property type="entry name" value="Porin_5"/>
    <property type="match status" value="1"/>
</dbReference>
<dbReference type="SUPFAM" id="SSF56925">
    <property type="entry name" value="OMPA-like"/>
    <property type="match status" value="1"/>
</dbReference>
<name>A0AAQ2HZR1_9PSED</name>
<dbReference type="InterPro" id="IPR011250">
    <property type="entry name" value="OMP/PagP_B-barrel"/>
</dbReference>
<dbReference type="InterPro" id="IPR023614">
    <property type="entry name" value="Porin_dom_sf"/>
</dbReference>
<dbReference type="AlphaFoldDB" id="A0AAQ2HZR1"/>
<dbReference type="Gene3D" id="2.40.160.10">
    <property type="entry name" value="Porin"/>
    <property type="match status" value="1"/>
</dbReference>
<proteinExistence type="predicted"/>
<protein>
    <recommendedName>
        <fullName evidence="4">Porin</fullName>
    </recommendedName>
</protein>
<keyword evidence="1" id="KW-0732">Signal</keyword>
<evidence type="ECO:0008006" key="4">
    <source>
        <dbReference type="Google" id="ProtNLM"/>
    </source>
</evidence>
<dbReference type="InterPro" id="IPR032638">
    <property type="entry name" value="Porin_5"/>
</dbReference>
<dbReference type="EMBL" id="SSBS01000005">
    <property type="protein sequence ID" value="THF29273.1"/>
    <property type="molecule type" value="Genomic_DNA"/>
</dbReference>
<dbReference type="RefSeq" id="WP_136493425.1">
    <property type="nucleotide sequence ID" value="NZ_SSBS01000005.1"/>
</dbReference>
<organism evidence="2 3">
    <name type="scientific">Pseudomonas atacamensis</name>
    <dbReference type="NCBI Taxonomy" id="2565368"/>
    <lineage>
        <taxon>Bacteria</taxon>
        <taxon>Pseudomonadati</taxon>
        <taxon>Pseudomonadota</taxon>
        <taxon>Gammaproteobacteria</taxon>
        <taxon>Pseudomonadales</taxon>
        <taxon>Pseudomonadaceae</taxon>
        <taxon>Pseudomonas</taxon>
    </lineage>
</organism>